<reference evidence="2" key="1">
    <citation type="submission" date="2017-02" db="EMBL/GenBank/DDBJ databases">
        <authorList>
            <person name="Varghese N."/>
            <person name="Submissions S."/>
        </authorList>
    </citation>
    <scope>NUCLEOTIDE SEQUENCE [LARGE SCALE GENOMIC DNA]</scope>
    <source>
        <strain evidence="2">R11H</strain>
    </source>
</reference>
<protein>
    <submittedName>
        <fullName evidence="1">Uncharacterized protein</fullName>
    </submittedName>
</protein>
<name>A0A1T5CTR1_9SPHN</name>
<gene>
    <name evidence="1" type="ORF">SAMN06295937_1011107</name>
</gene>
<accession>A0A1T5CTR1</accession>
<dbReference type="Proteomes" id="UP000190044">
    <property type="component" value="Unassembled WGS sequence"/>
</dbReference>
<keyword evidence="2" id="KW-1185">Reference proteome</keyword>
<dbReference type="EMBL" id="FUYP01000011">
    <property type="protein sequence ID" value="SKB62814.1"/>
    <property type="molecule type" value="Genomic_DNA"/>
</dbReference>
<dbReference type="OrthoDB" id="9796287at2"/>
<organism evidence="1 2">
    <name type="scientific">Sphingopyxis flava</name>
    <dbReference type="NCBI Taxonomy" id="1507287"/>
    <lineage>
        <taxon>Bacteria</taxon>
        <taxon>Pseudomonadati</taxon>
        <taxon>Pseudomonadota</taxon>
        <taxon>Alphaproteobacteria</taxon>
        <taxon>Sphingomonadales</taxon>
        <taxon>Sphingomonadaceae</taxon>
        <taxon>Sphingopyxis</taxon>
    </lineage>
</organism>
<dbReference type="AlphaFoldDB" id="A0A1T5CTR1"/>
<sequence>MTITIGDLIVLLRNCDPDALIEFDFPARPTTVASWRGIYAEPALGHSNMPDAQPTVRDLHDELKSAIDGRTFQGWKGGDYSYTAADTLHVANPGNIGHLVVSGIADCDHYVVIKTQFQKAW</sequence>
<evidence type="ECO:0000313" key="2">
    <source>
        <dbReference type="Proteomes" id="UP000190044"/>
    </source>
</evidence>
<dbReference type="RefSeq" id="WP_079638711.1">
    <property type="nucleotide sequence ID" value="NZ_FUYP01000011.1"/>
</dbReference>
<evidence type="ECO:0000313" key="1">
    <source>
        <dbReference type="EMBL" id="SKB62814.1"/>
    </source>
</evidence>
<proteinExistence type="predicted"/>